<name>A0ABX1RT62_9FLAO</name>
<accession>A0ABX1RT62</accession>
<dbReference type="RefSeq" id="WP_169668961.1">
    <property type="nucleotide sequence ID" value="NZ_JABBHF010000001.1"/>
</dbReference>
<feature type="chain" id="PRO_5046678829" description="Peptidase S74 domain-containing protein" evidence="1">
    <location>
        <begin position="19"/>
        <end position="365"/>
    </location>
</feature>
<dbReference type="Proteomes" id="UP000746690">
    <property type="component" value="Unassembled WGS sequence"/>
</dbReference>
<keyword evidence="1" id="KW-0732">Signal</keyword>
<evidence type="ECO:0008006" key="4">
    <source>
        <dbReference type="Google" id="ProtNLM"/>
    </source>
</evidence>
<evidence type="ECO:0000256" key="1">
    <source>
        <dbReference type="SAM" id="SignalP"/>
    </source>
</evidence>
<sequence>MKTIIKIIILFVCSSSLAQTNLLDTSTWTAGTGSAPGFLHNGADEENVREMGIGPHGTSVLLWKAVPSASSFNIGWTTEYINIDHTKTYRLTLWFKKTGSNDGSTWQSFLCKDDLDNNTALNLDGTVNGNPYPFYGDPPQLDQWYLIVSYIHGSDYNSLTSLGGIYNTSGTKQGINVKDYKFSNTATRILHKPYFHSSGNISERQYLYAPTIYEVNGQEPSIQDIVDSQSNNNQNPTTSTGNWTLSNQDVYYNAGNVGIGTATPDEKLAVNGNIHTKEVRVDLIGWSDFVFEKDYKLPTLKEVEKHIKEKGHLKDIPSVKEVEENGILLGDMNAKLLQKIEELTLYILQQQKEIEQLKKNLKNKG</sequence>
<dbReference type="EMBL" id="JABBHF010000001">
    <property type="protein sequence ID" value="NMH85963.1"/>
    <property type="molecule type" value="Genomic_DNA"/>
</dbReference>
<keyword evidence="3" id="KW-1185">Reference proteome</keyword>
<reference evidence="2 3" key="1">
    <citation type="submission" date="2020-04" db="EMBL/GenBank/DDBJ databases">
        <title>A Flavivirga sp. nov.</title>
        <authorList>
            <person name="Sun X."/>
        </authorList>
    </citation>
    <scope>NUCLEOTIDE SEQUENCE [LARGE SCALE GENOMIC DNA]</scope>
    <source>
        <strain evidence="2 3">Y03</strain>
    </source>
</reference>
<feature type="signal peptide" evidence="1">
    <location>
        <begin position="1"/>
        <end position="18"/>
    </location>
</feature>
<comment type="caution">
    <text evidence="2">The sequence shown here is derived from an EMBL/GenBank/DDBJ whole genome shotgun (WGS) entry which is preliminary data.</text>
</comment>
<protein>
    <recommendedName>
        <fullName evidence="4">Peptidase S74 domain-containing protein</fullName>
    </recommendedName>
</protein>
<organism evidence="2 3">
    <name type="scientific">Flavivirga algicola</name>
    <dbReference type="NCBI Taxonomy" id="2729136"/>
    <lineage>
        <taxon>Bacteria</taxon>
        <taxon>Pseudomonadati</taxon>
        <taxon>Bacteroidota</taxon>
        <taxon>Flavobacteriia</taxon>
        <taxon>Flavobacteriales</taxon>
        <taxon>Flavobacteriaceae</taxon>
        <taxon>Flavivirga</taxon>
    </lineage>
</organism>
<proteinExistence type="predicted"/>
<evidence type="ECO:0000313" key="3">
    <source>
        <dbReference type="Proteomes" id="UP000746690"/>
    </source>
</evidence>
<gene>
    <name evidence="2" type="ORF">HHX25_00460</name>
</gene>
<evidence type="ECO:0000313" key="2">
    <source>
        <dbReference type="EMBL" id="NMH85963.1"/>
    </source>
</evidence>